<evidence type="ECO:0000313" key="1">
    <source>
        <dbReference type="EMBL" id="CAB4344996.1"/>
    </source>
</evidence>
<name>A0A6J5ZUS6_9ZZZZ</name>
<dbReference type="AlphaFoldDB" id="A0A6J5ZUS6"/>
<proteinExistence type="predicted"/>
<dbReference type="EMBL" id="CAESAO010000088">
    <property type="protein sequence ID" value="CAB4344996.1"/>
    <property type="molecule type" value="Genomic_DNA"/>
</dbReference>
<reference evidence="1" key="1">
    <citation type="submission" date="2020-05" db="EMBL/GenBank/DDBJ databases">
        <authorList>
            <person name="Chiriac C."/>
            <person name="Salcher M."/>
            <person name="Ghai R."/>
            <person name="Kavagutti S V."/>
        </authorList>
    </citation>
    <scope>NUCLEOTIDE SEQUENCE</scope>
</reference>
<gene>
    <name evidence="1" type="ORF">UFOPK3522_01024</name>
</gene>
<protein>
    <submittedName>
        <fullName evidence="1">Unannotated protein</fullName>
    </submittedName>
</protein>
<sequence>MPHTCLSRVLSSLVGVRWGPRIVLIDGAKLASLMIANGVRVSIAATHVVKTVDFDYFVEDGA</sequence>
<accession>A0A6J5ZUS6</accession>
<organism evidence="1">
    <name type="scientific">freshwater metagenome</name>
    <dbReference type="NCBI Taxonomy" id="449393"/>
    <lineage>
        <taxon>unclassified sequences</taxon>
        <taxon>metagenomes</taxon>
        <taxon>ecological metagenomes</taxon>
    </lineage>
</organism>